<dbReference type="InterPro" id="IPR015796">
    <property type="entry name" value="Impact_YigZ-like"/>
</dbReference>
<dbReference type="Gene3D" id="3.30.230.30">
    <property type="entry name" value="Impact, N-terminal domain"/>
    <property type="match status" value="1"/>
</dbReference>
<dbReference type="Pfam" id="PF09186">
    <property type="entry name" value="DUF1949"/>
    <property type="match status" value="1"/>
</dbReference>
<name>A0ABS8GAZ0_9ALTE</name>
<reference evidence="4 5" key="1">
    <citation type="submission" date="2021-10" db="EMBL/GenBank/DDBJ databases">
        <title>Draft genome of Aestuariibacter halophilus JC2043.</title>
        <authorList>
            <person name="Emsley S.A."/>
            <person name="Pfannmuller K.M."/>
            <person name="Ushijima B."/>
            <person name="Saw J.H."/>
            <person name="Videau P."/>
        </authorList>
    </citation>
    <scope>NUCLEOTIDE SEQUENCE [LARGE SCALE GENOMIC DNA]</scope>
    <source>
        <strain evidence="4 5">JC2043</strain>
    </source>
</reference>
<dbReference type="EMBL" id="JAJEWP010000002">
    <property type="protein sequence ID" value="MCC2616396.1"/>
    <property type="molecule type" value="Genomic_DNA"/>
</dbReference>
<gene>
    <name evidence="4" type="ORF">LJ739_09105</name>
</gene>
<evidence type="ECO:0000259" key="3">
    <source>
        <dbReference type="Pfam" id="PF09186"/>
    </source>
</evidence>
<keyword evidence="5" id="KW-1185">Reference proteome</keyword>
<dbReference type="PANTHER" id="PTHR16301">
    <property type="entry name" value="IMPACT-RELATED"/>
    <property type="match status" value="1"/>
</dbReference>
<dbReference type="RefSeq" id="WP_229159626.1">
    <property type="nucleotide sequence ID" value="NZ_JAJEWP010000002.1"/>
</dbReference>
<evidence type="ECO:0000313" key="5">
    <source>
        <dbReference type="Proteomes" id="UP001520878"/>
    </source>
</evidence>
<evidence type="ECO:0000259" key="2">
    <source>
        <dbReference type="Pfam" id="PF01205"/>
    </source>
</evidence>
<organism evidence="4 5">
    <name type="scientific">Fluctibacter halophilus</name>
    <dbReference type="NCBI Taxonomy" id="226011"/>
    <lineage>
        <taxon>Bacteria</taxon>
        <taxon>Pseudomonadati</taxon>
        <taxon>Pseudomonadota</taxon>
        <taxon>Gammaproteobacteria</taxon>
        <taxon>Alteromonadales</taxon>
        <taxon>Alteromonadaceae</taxon>
        <taxon>Fluctibacter</taxon>
    </lineage>
</organism>
<dbReference type="Pfam" id="PF01205">
    <property type="entry name" value="Impact_N"/>
    <property type="match status" value="1"/>
</dbReference>
<dbReference type="InterPro" id="IPR023582">
    <property type="entry name" value="Impact"/>
</dbReference>
<comment type="caution">
    <text evidence="4">The sequence shown here is derived from an EMBL/GenBank/DDBJ whole genome shotgun (WGS) entry which is preliminary data.</text>
</comment>
<evidence type="ECO:0000256" key="1">
    <source>
        <dbReference type="ARBA" id="ARBA00007665"/>
    </source>
</evidence>
<comment type="similarity">
    <text evidence="1">Belongs to the IMPACT family.</text>
</comment>
<dbReference type="SUPFAM" id="SSF54980">
    <property type="entry name" value="EF-G C-terminal domain-like"/>
    <property type="match status" value="1"/>
</dbReference>
<feature type="domain" description="UPF0029" evidence="3">
    <location>
        <begin position="142"/>
        <end position="197"/>
    </location>
</feature>
<dbReference type="Proteomes" id="UP001520878">
    <property type="component" value="Unassembled WGS sequence"/>
</dbReference>
<sequence>MTDSYPIPAASAEFTETIKKSQFITLIDRTDGIAQARQFIDSCRNAHPQARHHCWAYIAGAPDDPVKRGFSDDGEPSGTAGKPMLAQLDGSGIGQVCAVVVRYSGGIKLGTGGLVKAYGGGVKQALTTLDTVLFHRRVQWTIEVPFEDIGSIEQFAGQDDVSILERAFNARAGFTLAVNASTAEHRQQELIELTQGKVRFIEPRA</sequence>
<dbReference type="InterPro" id="IPR001498">
    <property type="entry name" value="Impact_N"/>
</dbReference>
<dbReference type="InterPro" id="IPR036956">
    <property type="entry name" value="Impact_N_sf"/>
</dbReference>
<dbReference type="InterPro" id="IPR035647">
    <property type="entry name" value="EFG_III/V"/>
</dbReference>
<dbReference type="NCBIfam" id="TIGR00257">
    <property type="entry name" value="IMPACT_YIGZ"/>
    <property type="match status" value="1"/>
</dbReference>
<proteinExistence type="inferred from homology"/>
<accession>A0ABS8GAZ0</accession>
<dbReference type="PANTHER" id="PTHR16301:SF20">
    <property type="entry name" value="IMPACT FAMILY MEMBER YIGZ"/>
    <property type="match status" value="1"/>
</dbReference>
<dbReference type="SUPFAM" id="SSF54211">
    <property type="entry name" value="Ribosomal protein S5 domain 2-like"/>
    <property type="match status" value="1"/>
</dbReference>
<feature type="domain" description="Impact N-terminal" evidence="2">
    <location>
        <begin position="19"/>
        <end position="126"/>
    </location>
</feature>
<dbReference type="Gene3D" id="3.30.70.240">
    <property type="match status" value="1"/>
</dbReference>
<evidence type="ECO:0000313" key="4">
    <source>
        <dbReference type="EMBL" id="MCC2616396.1"/>
    </source>
</evidence>
<protein>
    <submittedName>
        <fullName evidence="4">YigZ family protein</fullName>
    </submittedName>
</protein>
<dbReference type="InterPro" id="IPR015269">
    <property type="entry name" value="UPF0029_Impact_C"/>
</dbReference>
<dbReference type="InterPro" id="IPR020568">
    <property type="entry name" value="Ribosomal_Su5_D2-typ_SF"/>
</dbReference>